<sequence length="104" mass="11916">MNLIKCVAQKSVNLYILSTYFFELRGPNYDDLVMSPKYLRKDLQATFCSPHQPAKDQRVDQKPDGTITSLACPRLGIPFAELTDVAKDRELFLELQQLLLQRPS</sequence>
<dbReference type="Proteomes" id="UP001642483">
    <property type="component" value="Unassembled WGS sequence"/>
</dbReference>
<comment type="caution">
    <text evidence="1">The sequence shown here is derived from an EMBL/GenBank/DDBJ whole genome shotgun (WGS) entry which is preliminary data.</text>
</comment>
<gene>
    <name evidence="1" type="ORF">CVLEPA_LOCUS14513</name>
</gene>
<name>A0ABP0FUZ7_CLALP</name>
<evidence type="ECO:0000313" key="1">
    <source>
        <dbReference type="EMBL" id="CAK8683439.1"/>
    </source>
</evidence>
<reference evidence="1 2" key="1">
    <citation type="submission" date="2024-02" db="EMBL/GenBank/DDBJ databases">
        <authorList>
            <person name="Daric V."/>
            <person name="Darras S."/>
        </authorList>
    </citation>
    <scope>NUCLEOTIDE SEQUENCE [LARGE SCALE GENOMIC DNA]</scope>
</reference>
<accession>A0ABP0FUZ7</accession>
<dbReference type="EMBL" id="CAWYQH010000097">
    <property type="protein sequence ID" value="CAK8683439.1"/>
    <property type="molecule type" value="Genomic_DNA"/>
</dbReference>
<proteinExistence type="predicted"/>
<protein>
    <submittedName>
        <fullName evidence="1">Uncharacterized protein</fullName>
    </submittedName>
</protein>
<organism evidence="1 2">
    <name type="scientific">Clavelina lepadiformis</name>
    <name type="common">Light-bulb sea squirt</name>
    <name type="synonym">Ascidia lepadiformis</name>
    <dbReference type="NCBI Taxonomy" id="159417"/>
    <lineage>
        <taxon>Eukaryota</taxon>
        <taxon>Metazoa</taxon>
        <taxon>Chordata</taxon>
        <taxon>Tunicata</taxon>
        <taxon>Ascidiacea</taxon>
        <taxon>Aplousobranchia</taxon>
        <taxon>Clavelinidae</taxon>
        <taxon>Clavelina</taxon>
    </lineage>
</organism>
<evidence type="ECO:0000313" key="2">
    <source>
        <dbReference type="Proteomes" id="UP001642483"/>
    </source>
</evidence>
<keyword evidence="2" id="KW-1185">Reference proteome</keyword>